<accession>A0A5E4VZT4</accession>
<comment type="cofactor">
    <cofactor evidence="2 7 8">
        <name>Mg(2+)</name>
        <dbReference type="ChEBI" id="CHEBI:18420"/>
    </cofactor>
</comment>
<keyword evidence="10" id="KW-1185">Reference proteome</keyword>
<proteinExistence type="inferred from homology"/>
<feature type="binding site" evidence="7">
    <location>
        <position position="83"/>
    </location>
    <ligand>
        <name>Mg(2+)</name>
        <dbReference type="ChEBI" id="CHEBI:18420"/>
        <label>1</label>
        <note>catalytic</note>
    </ligand>
</feature>
<dbReference type="InterPro" id="IPR020583">
    <property type="entry name" value="Inositol_monoP_metal-BS"/>
</dbReference>
<dbReference type="GO" id="GO:0046854">
    <property type="term" value="P:phosphatidylinositol phosphate biosynthetic process"/>
    <property type="evidence" value="ECO:0007669"/>
    <property type="project" value="InterPro"/>
</dbReference>
<dbReference type="InterPro" id="IPR000760">
    <property type="entry name" value="Inositol_monophosphatase-like"/>
</dbReference>
<evidence type="ECO:0000313" key="10">
    <source>
        <dbReference type="Proteomes" id="UP000414233"/>
    </source>
</evidence>
<gene>
    <name evidence="9" type="ORF">PTE30175_02822</name>
</gene>
<dbReference type="FunFam" id="3.30.540.10:FF:000003">
    <property type="entry name" value="Inositol-1-monophosphatase"/>
    <property type="match status" value="1"/>
</dbReference>
<feature type="binding site" evidence="7">
    <location>
        <position position="86"/>
    </location>
    <ligand>
        <name>Mg(2+)</name>
        <dbReference type="ChEBI" id="CHEBI:18420"/>
        <label>1</label>
        <note>catalytic</note>
    </ligand>
</feature>
<dbReference type="Proteomes" id="UP000414233">
    <property type="component" value="Unassembled WGS sequence"/>
</dbReference>
<keyword evidence="5 8" id="KW-0378">Hydrolase</keyword>
<dbReference type="GO" id="GO:0007165">
    <property type="term" value="P:signal transduction"/>
    <property type="evidence" value="ECO:0007669"/>
    <property type="project" value="TreeGrafter"/>
</dbReference>
<dbReference type="GO" id="GO:0006020">
    <property type="term" value="P:inositol metabolic process"/>
    <property type="evidence" value="ECO:0007669"/>
    <property type="project" value="TreeGrafter"/>
</dbReference>
<protein>
    <recommendedName>
        <fullName evidence="8">Inositol-1-monophosphatase</fullName>
        <ecNumber evidence="8">3.1.3.25</ecNumber>
    </recommendedName>
</protein>
<evidence type="ECO:0000256" key="5">
    <source>
        <dbReference type="ARBA" id="ARBA00022801"/>
    </source>
</evidence>
<comment type="similarity">
    <text evidence="3 8">Belongs to the inositol monophosphatase superfamily.</text>
</comment>
<dbReference type="PROSITE" id="PS00630">
    <property type="entry name" value="IMP_2"/>
    <property type="match status" value="1"/>
</dbReference>
<dbReference type="InterPro" id="IPR020550">
    <property type="entry name" value="Inositol_monophosphatase_CS"/>
</dbReference>
<dbReference type="GO" id="GO:0046872">
    <property type="term" value="F:metal ion binding"/>
    <property type="evidence" value="ECO:0007669"/>
    <property type="project" value="UniProtKB-KW"/>
</dbReference>
<dbReference type="PRINTS" id="PR00377">
    <property type="entry name" value="IMPHPHTASES"/>
</dbReference>
<dbReference type="AlphaFoldDB" id="A0A5E4VZT4"/>
<dbReference type="PANTHER" id="PTHR20854:SF4">
    <property type="entry name" value="INOSITOL-1-MONOPHOSPHATASE-RELATED"/>
    <property type="match status" value="1"/>
</dbReference>
<sequence>MHPMLNIAVKAARRAGSIINRASLDIDAVRVSKKQHNDFVTEVDQAAEQAIIQTLQQAYPDHAILAEESGESDHESEFQWIIDPLDGTTNFIHGMPYYCVSVALAHRGQVTQSVIYDPTRNDLFTASRGRGAYLNERRIRVSRRDRLADGLIGTGFPYRDLQGIENYLKMFSTMTEHCAGIRRPGAAALDLAYVAAGRMDGFFEQGLKPWDMAAGSLLVSEAGGLVGNYTGESDFLHQGEILAGNPKMFAQMVKLLEGYSRVKAPTPAAAPKLETLSIKGGE</sequence>
<evidence type="ECO:0000256" key="2">
    <source>
        <dbReference type="ARBA" id="ARBA00001946"/>
    </source>
</evidence>
<dbReference type="InterPro" id="IPR033942">
    <property type="entry name" value="IMPase"/>
</dbReference>
<dbReference type="CDD" id="cd01639">
    <property type="entry name" value="IMPase"/>
    <property type="match status" value="1"/>
</dbReference>
<feature type="binding site" evidence="7">
    <location>
        <position position="85"/>
    </location>
    <ligand>
        <name>Mg(2+)</name>
        <dbReference type="ChEBI" id="CHEBI:18420"/>
        <label>1</label>
        <note>catalytic</note>
    </ligand>
</feature>
<dbReference type="PANTHER" id="PTHR20854">
    <property type="entry name" value="INOSITOL MONOPHOSPHATASE"/>
    <property type="match status" value="1"/>
</dbReference>
<dbReference type="EMBL" id="CABPRZ010000010">
    <property type="protein sequence ID" value="VVE16395.1"/>
    <property type="molecule type" value="Genomic_DNA"/>
</dbReference>
<evidence type="ECO:0000256" key="8">
    <source>
        <dbReference type="RuleBase" id="RU364068"/>
    </source>
</evidence>
<dbReference type="InterPro" id="IPR022337">
    <property type="entry name" value="Inositol_monophosphatase_SuhB"/>
</dbReference>
<dbReference type="GO" id="GO:0008934">
    <property type="term" value="F:inositol monophosphate 1-phosphatase activity"/>
    <property type="evidence" value="ECO:0007669"/>
    <property type="project" value="InterPro"/>
</dbReference>
<evidence type="ECO:0000313" key="9">
    <source>
        <dbReference type="EMBL" id="VVE16395.1"/>
    </source>
</evidence>
<dbReference type="Gene3D" id="3.40.190.80">
    <property type="match status" value="1"/>
</dbReference>
<dbReference type="EC" id="3.1.3.25" evidence="8"/>
<feature type="binding site" evidence="7">
    <location>
        <position position="67"/>
    </location>
    <ligand>
        <name>Mg(2+)</name>
        <dbReference type="ChEBI" id="CHEBI:18420"/>
        <label>1</label>
        <note>catalytic</note>
    </ligand>
</feature>
<evidence type="ECO:0000256" key="3">
    <source>
        <dbReference type="ARBA" id="ARBA00009759"/>
    </source>
</evidence>
<dbReference type="OrthoDB" id="9785695at2"/>
<keyword evidence="4 7" id="KW-0479">Metal-binding</keyword>
<comment type="catalytic activity">
    <reaction evidence="1 8">
        <text>a myo-inositol phosphate + H2O = myo-inositol + phosphate</text>
        <dbReference type="Rhea" id="RHEA:24056"/>
        <dbReference type="ChEBI" id="CHEBI:15377"/>
        <dbReference type="ChEBI" id="CHEBI:17268"/>
        <dbReference type="ChEBI" id="CHEBI:43474"/>
        <dbReference type="ChEBI" id="CHEBI:84139"/>
        <dbReference type="EC" id="3.1.3.25"/>
    </reaction>
</comment>
<feature type="binding site" evidence="7">
    <location>
        <position position="211"/>
    </location>
    <ligand>
        <name>Mg(2+)</name>
        <dbReference type="ChEBI" id="CHEBI:18420"/>
        <label>1</label>
        <note>catalytic</note>
    </ligand>
</feature>
<keyword evidence="6 7" id="KW-0460">Magnesium</keyword>
<dbReference type="SUPFAM" id="SSF56655">
    <property type="entry name" value="Carbohydrate phosphatase"/>
    <property type="match status" value="1"/>
</dbReference>
<evidence type="ECO:0000256" key="1">
    <source>
        <dbReference type="ARBA" id="ARBA00001033"/>
    </source>
</evidence>
<evidence type="ECO:0000256" key="4">
    <source>
        <dbReference type="ARBA" id="ARBA00022723"/>
    </source>
</evidence>
<dbReference type="RefSeq" id="WP_150697672.1">
    <property type="nucleotide sequence ID" value="NZ_CABPRZ010000010.1"/>
</dbReference>
<dbReference type="Pfam" id="PF00459">
    <property type="entry name" value="Inositol_P"/>
    <property type="match status" value="1"/>
</dbReference>
<name>A0A5E4VZT4_9BURK</name>
<dbReference type="PRINTS" id="PR01959">
    <property type="entry name" value="SBIMPHPHTASE"/>
</dbReference>
<dbReference type="Gene3D" id="3.30.540.10">
    <property type="entry name" value="Fructose-1,6-Bisphosphatase, subunit A, domain 1"/>
    <property type="match status" value="1"/>
</dbReference>
<evidence type="ECO:0000256" key="7">
    <source>
        <dbReference type="PIRSR" id="PIRSR600760-2"/>
    </source>
</evidence>
<dbReference type="PROSITE" id="PS00629">
    <property type="entry name" value="IMP_1"/>
    <property type="match status" value="1"/>
</dbReference>
<reference evidence="9 10" key="1">
    <citation type="submission" date="2019-08" db="EMBL/GenBank/DDBJ databases">
        <authorList>
            <person name="Peeters C."/>
        </authorList>
    </citation>
    <scope>NUCLEOTIDE SEQUENCE [LARGE SCALE GENOMIC DNA]</scope>
    <source>
        <strain evidence="9 10">LMG 30175</strain>
    </source>
</reference>
<evidence type="ECO:0000256" key="6">
    <source>
        <dbReference type="ARBA" id="ARBA00022842"/>
    </source>
</evidence>
<organism evidence="9 10">
    <name type="scientific">Pandoraea terrae</name>
    <dbReference type="NCBI Taxonomy" id="1537710"/>
    <lineage>
        <taxon>Bacteria</taxon>
        <taxon>Pseudomonadati</taxon>
        <taxon>Pseudomonadota</taxon>
        <taxon>Betaproteobacteria</taxon>
        <taxon>Burkholderiales</taxon>
        <taxon>Burkholderiaceae</taxon>
        <taxon>Pandoraea</taxon>
    </lineage>
</organism>